<sequence>MSYYENGLLRGRWASWQDARAGRRGQANARWGWIKAPGERGPILWMQSFSDPDNQRLGIELSRAIAEKRRDLRMVMTFETEYPQLLQQHTESLERLGYGFGPCDHAQAVERTLDKLKPLRYLALGQMPRKGLSAALKQRQIPSVLMAADPKNPVPTLLEAVYPRDARQAEQWQGKVSAAVLQEPVDFATLFTIAQVDPNFRSMISGTDEGLLWWVEGLTGKQWQDWRQAWAASPLSRQGLLFLGGAERPEDLPLLSKWRRQPLPAGSVLAVDEDRWYPALAAAAQAVHLLSAASFLQWQVYAGSRPVSVHPGVDLNAARQLEAGAVQALNNPSQVLQHWQDLYADVMQARQRGDATRRVFWQERRLAGERLPEFLQRVFDW</sequence>
<dbReference type="OrthoDB" id="5293401at2"/>
<accession>A0A1C2HZH3</accession>
<evidence type="ECO:0000313" key="4">
    <source>
        <dbReference type="Proteomes" id="UP000095008"/>
    </source>
</evidence>
<gene>
    <name evidence="1" type="ORF">A6M23_15730</name>
    <name evidence="2" type="ORF">A6P07_12790</name>
</gene>
<evidence type="ECO:0000313" key="3">
    <source>
        <dbReference type="Proteomes" id="UP000094893"/>
    </source>
</evidence>
<dbReference type="Proteomes" id="UP000094893">
    <property type="component" value="Unassembled WGS sequence"/>
</dbReference>
<evidence type="ECO:0008006" key="5">
    <source>
        <dbReference type="Google" id="ProtNLM"/>
    </source>
</evidence>
<proteinExistence type="predicted"/>
<dbReference type="STRING" id="930.GCA_002079865_03526"/>
<dbReference type="EMBL" id="LWRY01000231">
    <property type="protein sequence ID" value="OCX69143.1"/>
    <property type="molecule type" value="Genomic_DNA"/>
</dbReference>
<evidence type="ECO:0000313" key="1">
    <source>
        <dbReference type="EMBL" id="OCX69143.1"/>
    </source>
</evidence>
<dbReference type="Proteomes" id="UP000095008">
    <property type="component" value="Unassembled WGS sequence"/>
</dbReference>
<comment type="caution">
    <text evidence="1">The sequence shown here is derived from an EMBL/GenBank/DDBJ whole genome shotgun (WGS) entry which is preliminary data.</text>
</comment>
<dbReference type="AlphaFoldDB" id="A0A1C2HZH3"/>
<keyword evidence="4" id="KW-1185">Reference proteome</keyword>
<protein>
    <recommendedName>
        <fullName evidence="5">3-deoxy-D-manno-octulosonic-acid transferase N-terminal domain-containing protein</fullName>
    </recommendedName>
</protein>
<reference evidence="1 3" key="1">
    <citation type="journal article" date="2016" name="Int. J. Mol. Sci.">
        <title>Comparative genomics of the extreme acidophile Acidithiobacillus thiooxidans reveals intraspecific divergence and niche adaptation.</title>
        <authorList>
            <person name="Zhang X."/>
            <person name="Feng X."/>
            <person name="Tao J."/>
            <person name="Ma L."/>
            <person name="Xiao Y."/>
            <person name="Liang Y."/>
            <person name="Liu X."/>
            <person name="Yin H."/>
        </authorList>
    </citation>
    <scope>NUCLEOTIDE SEQUENCE [LARGE SCALE GENOMIC DNA]</scope>
    <source>
        <strain evidence="2 3">A02</strain>
        <strain evidence="1">DXS-W</strain>
    </source>
</reference>
<name>A0A1C2HZH3_ACITH</name>
<dbReference type="EMBL" id="LWSA01000181">
    <property type="protein sequence ID" value="OCX71012.1"/>
    <property type="molecule type" value="Genomic_DNA"/>
</dbReference>
<dbReference type="eggNOG" id="ENOG5033UCX">
    <property type="taxonomic scope" value="Bacteria"/>
</dbReference>
<dbReference type="RefSeq" id="WP_024894833.1">
    <property type="nucleotide sequence ID" value="NZ_LWRY01000231.1"/>
</dbReference>
<evidence type="ECO:0000313" key="2">
    <source>
        <dbReference type="EMBL" id="OCX71012.1"/>
    </source>
</evidence>
<organism evidence="1 4">
    <name type="scientific">Acidithiobacillus thiooxidans</name>
    <name type="common">Thiobacillus thiooxidans</name>
    <dbReference type="NCBI Taxonomy" id="930"/>
    <lineage>
        <taxon>Bacteria</taxon>
        <taxon>Pseudomonadati</taxon>
        <taxon>Pseudomonadota</taxon>
        <taxon>Acidithiobacillia</taxon>
        <taxon>Acidithiobacillales</taxon>
        <taxon>Acidithiobacillaceae</taxon>
        <taxon>Acidithiobacillus</taxon>
    </lineage>
</organism>